<name>A0A1F5SVJ3_9BACT</name>
<dbReference type="Pfam" id="PF00534">
    <property type="entry name" value="Glycos_transf_1"/>
    <property type="match status" value="1"/>
</dbReference>
<feature type="domain" description="Glycosyltransferase subfamily 4-like N-terminal" evidence="2">
    <location>
        <begin position="22"/>
        <end position="177"/>
    </location>
</feature>
<sequence length="374" mass="42234">MKLIYLINARIPTEKAHGYQATKMCEELSGLGVKVELWAPVRNSLIKEDAFSFYDLKRNFTIRKIKSFDSYKHPGGLGRFGYWLSSLGFIFRLLFIKIDKAAIVYTRDPEVSWLLGLRGYQTIFEAHNCPSKSRLFKLLLRPSHKIVAISRALKAWFLENGWPDHKIMVVPDGVDLAKFKIDLSQARAREKLGFSPDKKIVLYVGHLYDWKGADTLAAAAGILKNCLVVLVGGHGEELDNFKNKYQNSANIKIIPFQKRAVMPLYLKAADALVLPNKKGSDISEKYTSPLKLFEYMASGRPIVASDLPSLREILNETNSVLVEPDNPAKLAQAVAELLADKTRADRLAAKALGEAGQYSWRRRAEHILKFINER</sequence>
<evidence type="ECO:0008006" key="5">
    <source>
        <dbReference type="Google" id="ProtNLM"/>
    </source>
</evidence>
<dbReference type="InterPro" id="IPR001296">
    <property type="entry name" value="Glyco_trans_1"/>
</dbReference>
<proteinExistence type="predicted"/>
<reference evidence="3 4" key="1">
    <citation type="journal article" date="2016" name="Nat. Commun.">
        <title>Thousands of microbial genomes shed light on interconnected biogeochemical processes in an aquifer system.</title>
        <authorList>
            <person name="Anantharaman K."/>
            <person name="Brown C.T."/>
            <person name="Hug L.A."/>
            <person name="Sharon I."/>
            <person name="Castelle C.J."/>
            <person name="Probst A.J."/>
            <person name="Thomas B.C."/>
            <person name="Singh A."/>
            <person name="Wilkins M.J."/>
            <person name="Karaoz U."/>
            <person name="Brodie E.L."/>
            <person name="Williams K.H."/>
            <person name="Hubbard S.S."/>
            <person name="Banfield J.F."/>
        </authorList>
    </citation>
    <scope>NUCLEOTIDE SEQUENCE [LARGE SCALE GENOMIC DNA]</scope>
</reference>
<feature type="domain" description="Glycosyl transferase family 1" evidence="1">
    <location>
        <begin position="186"/>
        <end position="351"/>
    </location>
</feature>
<dbReference type="Pfam" id="PF13439">
    <property type="entry name" value="Glyco_transf_4"/>
    <property type="match status" value="1"/>
</dbReference>
<evidence type="ECO:0000259" key="1">
    <source>
        <dbReference type="Pfam" id="PF00534"/>
    </source>
</evidence>
<comment type="caution">
    <text evidence="3">The sequence shown here is derived from an EMBL/GenBank/DDBJ whole genome shotgun (WGS) entry which is preliminary data.</text>
</comment>
<accession>A0A1F5SVJ3</accession>
<dbReference type="GO" id="GO:0016757">
    <property type="term" value="F:glycosyltransferase activity"/>
    <property type="evidence" value="ECO:0007669"/>
    <property type="project" value="InterPro"/>
</dbReference>
<dbReference type="PANTHER" id="PTHR12526">
    <property type="entry name" value="GLYCOSYLTRANSFERASE"/>
    <property type="match status" value="1"/>
</dbReference>
<dbReference type="SUPFAM" id="SSF53756">
    <property type="entry name" value="UDP-Glycosyltransferase/glycogen phosphorylase"/>
    <property type="match status" value="1"/>
</dbReference>
<gene>
    <name evidence="3" type="ORF">A3H09_01675</name>
</gene>
<dbReference type="Gene3D" id="3.40.50.2000">
    <property type="entry name" value="Glycogen Phosphorylase B"/>
    <property type="match status" value="2"/>
</dbReference>
<dbReference type="InterPro" id="IPR028098">
    <property type="entry name" value="Glyco_trans_4-like_N"/>
</dbReference>
<evidence type="ECO:0000313" key="4">
    <source>
        <dbReference type="Proteomes" id="UP000176915"/>
    </source>
</evidence>
<dbReference type="EMBL" id="MFFY01000043">
    <property type="protein sequence ID" value="OGF30639.1"/>
    <property type="molecule type" value="Genomic_DNA"/>
</dbReference>
<dbReference type="AlphaFoldDB" id="A0A1F5SVJ3"/>
<evidence type="ECO:0000259" key="2">
    <source>
        <dbReference type="Pfam" id="PF13439"/>
    </source>
</evidence>
<dbReference type="PANTHER" id="PTHR12526:SF622">
    <property type="entry name" value="GLYCOSYLTRANSFERASE (GROUP I)"/>
    <property type="match status" value="1"/>
</dbReference>
<dbReference type="Proteomes" id="UP000176915">
    <property type="component" value="Unassembled WGS sequence"/>
</dbReference>
<organism evidence="3 4">
    <name type="scientific">Candidatus Falkowbacteria bacterium RIFCSPLOWO2_12_FULL_45_13</name>
    <dbReference type="NCBI Taxonomy" id="1797991"/>
    <lineage>
        <taxon>Bacteria</taxon>
        <taxon>Candidatus Falkowiibacteriota</taxon>
    </lineage>
</organism>
<evidence type="ECO:0000313" key="3">
    <source>
        <dbReference type="EMBL" id="OGF30639.1"/>
    </source>
</evidence>
<dbReference type="CDD" id="cd03801">
    <property type="entry name" value="GT4_PimA-like"/>
    <property type="match status" value="1"/>
</dbReference>
<protein>
    <recommendedName>
        <fullName evidence="5">Glycosyltransferase subfamily 4-like N-terminal domain-containing protein</fullName>
    </recommendedName>
</protein>